<evidence type="ECO:0000256" key="15">
    <source>
        <dbReference type="NCBIfam" id="TIGR00593"/>
    </source>
</evidence>
<dbReference type="Pfam" id="PF02739">
    <property type="entry name" value="5_3_exonuc_N"/>
    <property type="match status" value="1"/>
</dbReference>
<dbReference type="InterPro" id="IPR002298">
    <property type="entry name" value="DNA_polymerase_A"/>
</dbReference>
<dbReference type="InterPro" id="IPR012337">
    <property type="entry name" value="RNaseH-like_sf"/>
</dbReference>
<dbReference type="AlphaFoldDB" id="A0A2K9EM81"/>
<keyword evidence="20" id="KW-1185">Reference proteome</keyword>
<dbReference type="InterPro" id="IPR043502">
    <property type="entry name" value="DNA/RNA_pol_sf"/>
</dbReference>
<dbReference type="Pfam" id="PF00476">
    <property type="entry name" value="DNA_pol_A"/>
    <property type="match status" value="1"/>
</dbReference>
<dbReference type="GO" id="GO:0003887">
    <property type="term" value="F:DNA-directed DNA polymerase activity"/>
    <property type="evidence" value="ECO:0007669"/>
    <property type="project" value="UniProtKB-UniRule"/>
</dbReference>
<protein>
    <recommendedName>
        <fullName evidence="3 15">DNA polymerase I</fullName>
        <ecNumber evidence="2 15">2.7.7.7</ecNumber>
    </recommendedName>
</protein>
<dbReference type="PROSITE" id="PS00447">
    <property type="entry name" value="DNA_POLYMERASE_A"/>
    <property type="match status" value="1"/>
</dbReference>
<dbReference type="EMBL" id="CP025197">
    <property type="protein sequence ID" value="AUG57691.1"/>
    <property type="molecule type" value="Genomic_DNA"/>
</dbReference>
<dbReference type="FunFam" id="1.20.1060.10:FF:000001">
    <property type="entry name" value="DNA polymerase I"/>
    <property type="match status" value="1"/>
</dbReference>
<evidence type="ECO:0000259" key="18">
    <source>
        <dbReference type="SMART" id="SM00482"/>
    </source>
</evidence>
<keyword evidence="7" id="KW-0540">Nuclease</keyword>
<evidence type="ECO:0000256" key="1">
    <source>
        <dbReference type="ARBA" id="ARBA00007705"/>
    </source>
</evidence>
<evidence type="ECO:0000256" key="3">
    <source>
        <dbReference type="ARBA" id="ARBA00020311"/>
    </source>
</evidence>
<dbReference type="PANTHER" id="PTHR10133:SF27">
    <property type="entry name" value="DNA POLYMERASE NU"/>
    <property type="match status" value="1"/>
</dbReference>
<dbReference type="FunFam" id="3.40.50.1010:FF:000001">
    <property type="entry name" value="DNA polymerase I"/>
    <property type="match status" value="1"/>
</dbReference>
<dbReference type="InterPro" id="IPR002421">
    <property type="entry name" value="5-3_exonuclease"/>
</dbReference>
<dbReference type="GO" id="GO:0008409">
    <property type="term" value="F:5'-3' exonuclease activity"/>
    <property type="evidence" value="ECO:0007669"/>
    <property type="project" value="UniProtKB-UniRule"/>
</dbReference>
<dbReference type="FunFam" id="1.10.150.20:FF:000002">
    <property type="entry name" value="DNA polymerase I"/>
    <property type="match status" value="1"/>
</dbReference>
<dbReference type="Pfam" id="PF01367">
    <property type="entry name" value="5_3_exonuc"/>
    <property type="match status" value="1"/>
</dbReference>
<evidence type="ECO:0000256" key="16">
    <source>
        <dbReference type="RuleBase" id="RU004460"/>
    </source>
</evidence>
<dbReference type="Gene3D" id="3.40.50.1010">
    <property type="entry name" value="5'-nuclease"/>
    <property type="match status" value="1"/>
</dbReference>
<dbReference type="EC" id="2.7.7.7" evidence="2 15"/>
<dbReference type="InterPro" id="IPR036279">
    <property type="entry name" value="5-3_exonuclease_C_sf"/>
</dbReference>
<comment type="catalytic activity">
    <reaction evidence="14 16">
        <text>DNA(n) + a 2'-deoxyribonucleoside 5'-triphosphate = DNA(n+1) + diphosphate</text>
        <dbReference type="Rhea" id="RHEA:22508"/>
        <dbReference type="Rhea" id="RHEA-COMP:17339"/>
        <dbReference type="Rhea" id="RHEA-COMP:17340"/>
        <dbReference type="ChEBI" id="CHEBI:33019"/>
        <dbReference type="ChEBI" id="CHEBI:61560"/>
        <dbReference type="ChEBI" id="CHEBI:173112"/>
        <dbReference type="EC" id="2.7.7.7"/>
    </reaction>
</comment>
<keyword evidence="4 16" id="KW-0808">Transferase</keyword>
<dbReference type="InterPro" id="IPR001098">
    <property type="entry name" value="DNA-dir_DNA_pol_A_palm_dom"/>
</dbReference>
<dbReference type="KEGG" id="hsc:HVS_08925"/>
<dbReference type="RefSeq" id="WP_101301342.1">
    <property type="nucleotide sequence ID" value="NZ_CP025197.1"/>
</dbReference>
<keyword evidence="12 16" id="KW-0238">DNA-binding</keyword>
<dbReference type="PANTHER" id="PTHR10133">
    <property type="entry name" value="DNA POLYMERASE I"/>
    <property type="match status" value="1"/>
</dbReference>
<dbReference type="Gene3D" id="3.30.70.370">
    <property type="match status" value="1"/>
</dbReference>
<dbReference type="InterPro" id="IPR019760">
    <property type="entry name" value="DNA-dir_DNA_pol_A_CS"/>
</dbReference>
<evidence type="ECO:0000256" key="9">
    <source>
        <dbReference type="ARBA" id="ARBA00022801"/>
    </source>
</evidence>
<dbReference type="SMART" id="SM00475">
    <property type="entry name" value="53EXOc"/>
    <property type="match status" value="1"/>
</dbReference>
<dbReference type="InterPro" id="IPR036397">
    <property type="entry name" value="RNaseH_sf"/>
</dbReference>
<dbReference type="Gene3D" id="1.10.150.20">
    <property type="entry name" value="5' to 3' exonuclease, C-terminal subdomain"/>
    <property type="match status" value="2"/>
</dbReference>
<evidence type="ECO:0000256" key="12">
    <source>
        <dbReference type="ARBA" id="ARBA00023125"/>
    </source>
</evidence>
<evidence type="ECO:0000259" key="17">
    <source>
        <dbReference type="SMART" id="SM00475"/>
    </source>
</evidence>
<dbReference type="CDD" id="cd08637">
    <property type="entry name" value="DNA_pol_A_pol_I_C"/>
    <property type="match status" value="1"/>
</dbReference>
<reference evidence="19 20" key="1">
    <citation type="submission" date="2017-12" db="EMBL/GenBank/DDBJ databases">
        <title>Complete genome sequence of Herbivorax saccincola GGR1, a novel Cellulosome-producing hydrolytic bacterium in a thermophilic biogas plant, established by Illumina and Nanopore MinION sequencing.</title>
        <authorList>
            <person name="Pechtl A."/>
            <person name="Ruckert C."/>
            <person name="Koeck D.E."/>
            <person name="Maus I."/>
            <person name="Winkler A."/>
            <person name="Kalinowski J."/>
            <person name="Puhler A."/>
            <person name="Schwarz W.W."/>
            <person name="Zverlov V.V."/>
            <person name="Schluter A."/>
            <person name="Liebl W."/>
        </authorList>
    </citation>
    <scope>NUCLEOTIDE SEQUENCE [LARGE SCALE GENOMIC DNA]</scope>
    <source>
        <strain evidence="20">SR1</strain>
    </source>
</reference>
<evidence type="ECO:0000313" key="20">
    <source>
        <dbReference type="Proteomes" id="UP000233534"/>
    </source>
</evidence>
<dbReference type="PRINTS" id="PR00868">
    <property type="entry name" value="DNAPOLI"/>
</dbReference>
<dbReference type="SUPFAM" id="SSF47807">
    <property type="entry name" value="5' to 3' exonuclease, C-terminal subdomain"/>
    <property type="match status" value="1"/>
</dbReference>
<evidence type="ECO:0000256" key="11">
    <source>
        <dbReference type="ARBA" id="ARBA00022932"/>
    </source>
</evidence>
<keyword evidence="9 16" id="KW-0378">Hydrolase</keyword>
<dbReference type="Proteomes" id="UP000233534">
    <property type="component" value="Chromosome"/>
</dbReference>
<evidence type="ECO:0000256" key="7">
    <source>
        <dbReference type="ARBA" id="ARBA00022722"/>
    </source>
</evidence>
<keyword evidence="11 16" id="KW-0239">DNA-directed DNA polymerase</keyword>
<comment type="subunit">
    <text evidence="16">Single-chain monomer with multiple functions.</text>
</comment>
<dbReference type="GO" id="GO:0006302">
    <property type="term" value="P:double-strand break repair"/>
    <property type="evidence" value="ECO:0007669"/>
    <property type="project" value="TreeGrafter"/>
</dbReference>
<evidence type="ECO:0000256" key="13">
    <source>
        <dbReference type="ARBA" id="ARBA00023204"/>
    </source>
</evidence>
<evidence type="ECO:0000256" key="2">
    <source>
        <dbReference type="ARBA" id="ARBA00012417"/>
    </source>
</evidence>
<evidence type="ECO:0000256" key="5">
    <source>
        <dbReference type="ARBA" id="ARBA00022695"/>
    </source>
</evidence>
<keyword evidence="8 16" id="KW-0227">DNA damage</keyword>
<dbReference type="SUPFAM" id="SSF56672">
    <property type="entry name" value="DNA/RNA polymerases"/>
    <property type="match status" value="1"/>
</dbReference>
<name>A0A2K9EM81_9FIRM</name>
<dbReference type="SMART" id="SM00482">
    <property type="entry name" value="POLAc"/>
    <property type="match status" value="1"/>
</dbReference>
<dbReference type="SMART" id="SM00279">
    <property type="entry name" value="HhH2"/>
    <property type="match status" value="1"/>
</dbReference>
<evidence type="ECO:0000256" key="8">
    <source>
        <dbReference type="ARBA" id="ARBA00022763"/>
    </source>
</evidence>
<accession>A0A2K9EM81</accession>
<dbReference type="SUPFAM" id="SSF53098">
    <property type="entry name" value="Ribonuclease H-like"/>
    <property type="match status" value="1"/>
</dbReference>
<keyword evidence="6 16" id="KW-0235">DNA replication</keyword>
<dbReference type="InterPro" id="IPR020045">
    <property type="entry name" value="DNA_polI_H3TH"/>
</dbReference>
<dbReference type="Pfam" id="PF22619">
    <property type="entry name" value="DNA_polI_exo1"/>
    <property type="match status" value="1"/>
</dbReference>
<dbReference type="CDD" id="cd09859">
    <property type="entry name" value="PIN_53EXO"/>
    <property type="match status" value="1"/>
</dbReference>
<dbReference type="NCBIfam" id="TIGR00593">
    <property type="entry name" value="pola"/>
    <property type="match status" value="1"/>
</dbReference>
<dbReference type="GO" id="GO:0003677">
    <property type="term" value="F:DNA binding"/>
    <property type="evidence" value="ECO:0007669"/>
    <property type="project" value="UniProtKB-UniRule"/>
</dbReference>
<keyword evidence="5 16" id="KW-0548">Nucleotidyltransferase</keyword>
<dbReference type="InterPro" id="IPR054690">
    <property type="entry name" value="DNA_polI_exonuclease"/>
</dbReference>
<evidence type="ECO:0000256" key="4">
    <source>
        <dbReference type="ARBA" id="ARBA00022679"/>
    </source>
</evidence>
<evidence type="ECO:0000313" key="19">
    <source>
        <dbReference type="EMBL" id="AUG57691.1"/>
    </source>
</evidence>
<proteinExistence type="inferred from homology"/>
<evidence type="ECO:0000256" key="14">
    <source>
        <dbReference type="ARBA" id="ARBA00049244"/>
    </source>
</evidence>
<dbReference type="InterPro" id="IPR020046">
    <property type="entry name" value="5-3_exonucl_a-hlix_arch_N"/>
</dbReference>
<dbReference type="InterPro" id="IPR008918">
    <property type="entry name" value="HhH2"/>
</dbReference>
<organism evidence="19 20">
    <name type="scientific">Acetivibrio saccincola</name>
    <dbReference type="NCBI Taxonomy" id="1677857"/>
    <lineage>
        <taxon>Bacteria</taxon>
        <taxon>Bacillati</taxon>
        <taxon>Bacillota</taxon>
        <taxon>Clostridia</taxon>
        <taxon>Eubacteriales</taxon>
        <taxon>Oscillospiraceae</taxon>
        <taxon>Acetivibrio</taxon>
    </lineage>
</organism>
<keyword evidence="13 16" id="KW-0234">DNA repair</keyword>
<comment type="similarity">
    <text evidence="1 16">Belongs to the DNA polymerase type-A family.</text>
</comment>
<dbReference type="Gene3D" id="1.20.1060.10">
    <property type="entry name" value="Taq DNA Polymerase, Chain T, domain 4"/>
    <property type="match status" value="1"/>
</dbReference>
<dbReference type="SUPFAM" id="SSF88723">
    <property type="entry name" value="PIN domain-like"/>
    <property type="match status" value="1"/>
</dbReference>
<gene>
    <name evidence="16 19" type="primary">polA</name>
    <name evidence="19" type="ORF">HVS_08925</name>
</gene>
<dbReference type="NCBIfam" id="NF004397">
    <property type="entry name" value="PRK05755.1"/>
    <property type="match status" value="1"/>
</dbReference>
<dbReference type="InterPro" id="IPR018320">
    <property type="entry name" value="DNA_polymerase_1"/>
</dbReference>
<feature type="domain" description="5'-3' exonuclease" evidence="17">
    <location>
        <begin position="4"/>
        <end position="265"/>
    </location>
</feature>
<evidence type="ECO:0000256" key="10">
    <source>
        <dbReference type="ARBA" id="ARBA00022839"/>
    </source>
</evidence>
<sequence>MDKQKIMIIDGNSILNRAFYGVELLSTSDGLHTNAIYGFLNIMYKYIEEENPQYICVAFDLKAPTFRHRQYEGYKAKRKGMPDELSEQVPYMKEVLDAMRIKRLELEGFEADDILGSVSLCAEQRGLEVVIVTGDRDSLQLAGKTTRIKIPRTKAGNTETEEYDYDRIVEEYGIKPHQFIDVKGLMGDSSDNIPGVPGIGEKTALKLIKEYGNLENLYKNIDEITQKRVKENLMTYKEQAFLSRDLSRIERNMPSLCEFEEFKYQEYDSEKLFSIFERLEFNSFIDKFALRSSVALDEIDVNIKRVENIGELKSIKTKILMSGKLYFYYLIDREGKFSKKLSSLAFSSGDEEVWYVDFAKSINEKEFFLEYKDVFEDENVKKYSHDVKNFIVYLKQNDIVLKGLAFDTMIAAYILDPSRESYIISDLAREYINLRISSIEEMAGKGKKAVLYKDMPAEEVADVIGRYPHVMTKLKEKFEKLLEENNQKELYYDIELTLISVLADMEYHGFKVNTEELLNFSKELQSKIDSVKTRIFDLAGEKFNINSPKQLGVILFEKLELPIIKKTKTGYSTAAEVLEELKDRHEIIKEILEYRQLVKLNSTYVEGLLGVINENTGKIHSSFNQTVTVTGRISSTEPNLQNIPIKLEMGRKIRKVFVPSDENYILLDADYSQIELRVLAHITNDENMIEAFLNNEDIHTSTASKVFGVSKSEVTPLLRSRAKAVNFGIVYGIGDFSLSKDLGITKKEAGNYIEEYLEKYPKVREYMTNIKKEAREKGFVTTLFNRRRYIPEIKSNNFNIRSFGERVALNTPIQGSAADIIKIAMVNVYKELSKRNLKSKLILQVHDELILEVHKEEINQVKKIVEESMKNAASLKVPLEIDINLGKNWYETK</sequence>
<keyword evidence="10 16" id="KW-0269">Exonuclease</keyword>
<dbReference type="CDD" id="cd06140">
    <property type="entry name" value="DNA_polA_I_Bacillus_like_exo"/>
    <property type="match status" value="1"/>
</dbReference>
<dbReference type="GO" id="GO:0006261">
    <property type="term" value="P:DNA-templated DNA replication"/>
    <property type="evidence" value="ECO:0007669"/>
    <property type="project" value="UniProtKB-UniRule"/>
</dbReference>
<dbReference type="InterPro" id="IPR029060">
    <property type="entry name" value="PIN-like_dom_sf"/>
</dbReference>
<dbReference type="Gene3D" id="3.30.420.10">
    <property type="entry name" value="Ribonuclease H-like superfamily/Ribonuclease H"/>
    <property type="match status" value="1"/>
</dbReference>
<dbReference type="CDD" id="cd09898">
    <property type="entry name" value="H3TH_53EXO"/>
    <property type="match status" value="1"/>
</dbReference>
<feature type="domain" description="DNA-directed DNA polymerase family A palm" evidence="18">
    <location>
        <begin position="650"/>
        <end position="857"/>
    </location>
</feature>
<dbReference type="FunFam" id="1.10.150.20:FF:000003">
    <property type="entry name" value="DNA polymerase I"/>
    <property type="match status" value="1"/>
</dbReference>
<evidence type="ECO:0000256" key="6">
    <source>
        <dbReference type="ARBA" id="ARBA00022705"/>
    </source>
</evidence>
<comment type="function">
    <text evidence="16">In addition to polymerase activity, this DNA polymerase exhibits 5'-3' exonuclease activity.</text>
</comment>